<dbReference type="Proteomes" id="UP000639403">
    <property type="component" value="Unassembled WGS sequence"/>
</dbReference>
<dbReference type="AlphaFoldDB" id="A0A8H7NUR0"/>
<evidence type="ECO:0000313" key="1">
    <source>
        <dbReference type="EMBL" id="KAF9805102.1"/>
    </source>
</evidence>
<sequence>MLTGSLCLMTRARPLRRSVRSVRDCQLSRLSTCPVDIMQRLLAGGRSGISTRAVSGSTVLHLFAGRMSARWRATQSRARRWRFDSTLLVPAAGNWPIAGEALQQMHASDPEDLVVKLRYAVDDCCARSTGHLRPRGILVIGGYRRGYLDARGRDQVIAVYDTARRAAFVQFIEGFQKGQ</sequence>
<reference evidence="1" key="1">
    <citation type="submission" date="2020-11" db="EMBL/GenBank/DDBJ databases">
        <authorList>
            <person name="Koelle M."/>
            <person name="Horta M.A.C."/>
            <person name="Nowrousian M."/>
            <person name="Ohm R.A."/>
            <person name="Benz P."/>
            <person name="Pilgard A."/>
        </authorList>
    </citation>
    <scope>NUCLEOTIDE SEQUENCE</scope>
    <source>
        <strain evidence="1">FPRL280</strain>
    </source>
</reference>
<proteinExistence type="predicted"/>
<organism evidence="1 2">
    <name type="scientific">Rhodonia placenta</name>
    <dbReference type="NCBI Taxonomy" id="104341"/>
    <lineage>
        <taxon>Eukaryota</taxon>
        <taxon>Fungi</taxon>
        <taxon>Dikarya</taxon>
        <taxon>Basidiomycota</taxon>
        <taxon>Agaricomycotina</taxon>
        <taxon>Agaricomycetes</taxon>
        <taxon>Polyporales</taxon>
        <taxon>Adustoporiaceae</taxon>
        <taxon>Rhodonia</taxon>
    </lineage>
</organism>
<gene>
    <name evidence="1" type="ORF">IEO21_09197</name>
</gene>
<accession>A0A8H7NUR0</accession>
<reference evidence="1" key="2">
    <citation type="journal article" name="Front. Microbiol.">
        <title>Degradative Capacity of Two Strains of Rhodonia placenta: From Phenotype to Genotype.</title>
        <authorList>
            <person name="Kolle M."/>
            <person name="Horta M.A.C."/>
            <person name="Nowrousian M."/>
            <person name="Ohm R.A."/>
            <person name="Benz J.P."/>
            <person name="Pilgard A."/>
        </authorList>
    </citation>
    <scope>NUCLEOTIDE SEQUENCE</scope>
    <source>
        <strain evidence="1">FPRL280</strain>
    </source>
</reference>
<protein>
    <submittedName>
        <fullName evidence="1">Uncharacterized protein</fullName>
    </submittedName>
</protein>
<dbReference type="EMBL" id="JADOXO010000405">
    <property type="protein sequence ID" value="KAF9805102.1"/>
    <property type="molecule type" value="Genomic_DNA"/>
</dbReference>
<evidence type="ECO:0000313" key="2">
    <source>
        <dbReference type="Proteomes" id="UP000639403"/>
    </source>
</evidence>
<comment type="caution">
    <text evidence="1">The sequence shown here is derived from an EMBL/GenBank/DDBJ whole genome shotgun (WGS) entry which is preliminary data.</text>
</comment>
<name>A0A8H7NUR0_9APHY</name>